<evidence type="ECO:0000313" key="2">
    <source>
        <dbReference type="Proteomes" id="UP001066276"/>
    </source>
</evidence>
<sequence>MGTVWGSCRVIRDVFPLFPGENDPLAPTRCTLFVKPPLLAVMGLSNEDASPKTNNTEAVCEGSLVAVASSGWLTTRPSDRKFATNCPCVKCGVMQPYLKARPLL</sequence>
<reference evidence="1" key="1">
    <citation type="journal article" date="2022" name="bioRxiv">
        <title>Sequencing and chromosome-scale assembly of the giantPleurodeles waltlgenome.</title>
        <authorList>
            <person name="Brown T."/>
            <person name="Elewa A."/>
            <person name="Iarovenko S."/>
            <person name="Subramanian E."/>
            <person name="Araus A.J."/>
            <person name="Petzold A."/>
            <person name="Susuki M."/>
            <person name="Suzuki K.-i.T."/>
            <person name="Hayashi T."/>
            <person name="Toyoda A."/>
            <person name="Oliveira C."/>
            <person name="Osipova E."/>
            <person name="Leigh N.D."/>
            <person name="Simon A."/>
            <person name="Yun M.H."/>
        </authorList>
    </citation>
    <scope>NUCLEOTIDE SEQUENCE</scope>
    <source>
        <strain evidence="1">20211129_DDA</strain>
        <tissue evidence="1">Liver</tissue>
    </source>
</reference>
<keyword evidence="2" id="KW-1185">Reference proteome</keyword>
<comment type="caution">
    <text evidence="1">The sequence shown here is derived from an EMBL/GenBank/DDBJ whole genome shotgun (WGS) entry which is preliminary data.</text>
</comment>
<proteinExistence type="predicted"/>
<accession>A0AAV7V2C7</accession>
<evidence type="ECO:0000313" key="1">
    <source>
        <dbReference type="EMBL" id="KAJ1195605.1"/>
    </source>
</evidence>
<protein>
    <submittedName>
        <fullName evidence="1">Uncharacterized protein</fullName>
    </submittedName>
</protein>
<organism evidence="1 2">
    <name type="scientific">Pleurodeles waltl</name>
    <name type="common">Iberian ribbed newt</name>
    <dbReference type="NCBI Taxonomy" id="8319"/>
    <lineage>
        <taxon>Eukaryota</taxon>
        <taxon>Metazoa</taxon>
        <taxon>Chordata</taxon>
        <taxon>Craniata</taxon>
        <taxon>Vertebrata</taxon>
        <taxon>Euteleostomi</taxon>
        <taxon>Amphibia</taxon>
        <taxon>Batrachia</taxon>
        <taxon>Caudata</taxon>
        <taxon>Salamandroidea</taxon>
        <taxon>Salamandridae</taxon>
        <taxon>Pleurodelinae</taxon>
        <taxon>Pleurodeles</taxon>
    </lineage>
</organism>
<dbReference type="Proteomes" id="UP001066276">
    <property type="component" value="Chromosome 2_2"/>
</dbReference>
<gene>
    <name evidence="1" type="ORF">NDU88_004882</name>
</gene>
<dbReference type="AlphaFoldDB" id="A0AAV7V2C7"/>
<name>A0AAV7V2C7_PLEWA</name>
<dbReference type="EMBL" id="JANPWB010000004">
    <property type="protein sequence ID" value="KAJ1195605.1"/>
    <property type="molecule type" value="Genomic_DNA"/>
</dbReference>